<feature type="compositionally biased region" description="Low complexity" evidence="2">
    <location>
        <begin position="1667"/>
        <end position="1678"/>
    </location>
</feature>
<feature type="region of interest" description="Disordered" evidence="2">
    <location>
        <begin position="1282"/>
        <end position="1346"/>
    </location>
</feature>
<dbReference type="EnsemblMetazoa" id="CLYHEMT000715.2">
    <property type="protein sequence ID" value="CLYHEMP000715.2"/>
    <property type="gene ID" value="CLYHEMG000715"/>
</dbReference>
<dbReference type="PANTHER" id="PTHR45615">
    <property type="entry name" value="MYOSIN HEAVY CHAIN, NON-MUSCLE"/>
    <property type="match status" value="1"/>
</dbReference>
<dbReference type="PANTHER" id="PTHR45615:SF80">
    <property type="entry name" value="GRIP DOMAIN-CONTAINING PROTEIN"/>
    <property type="match status" value="1"/>
</dbReference>
<feature type="region of interest" description="Disordered" evidence="2">
    <location>
        <begin position="454"/>
        <end position="478"/>
    </location>
</feature>
<feature type="compositionally biased region" description="Basic and acidic residues" evidence="2">
    <location>
        <begin position="1791"/>
        <end position="1804"/>
    </location>
</feature>
<feature type="coiled-coil region" evidence="1">
    <location>
        <begin position="578"/>
        <end position="972"/>
    </location>
</feature>
<dbReference type="Proteomes" id="UP000594262">
    <property type="component" value="Unplaced"/>
</dbReference>
<keyword evidence="4" id="KW-1185">Reference proteome</keyword>
<dbReference type="GeneID" id="136800312"/>
<dbReference type="RefSeq" id="XP_066913044.1">
    <property type="nucleotide sequence ID" value="XM_067056943.1"/>
</dbReference>
<feature type="region of interest" description="Disordered" evidence="2">
    <location>
        <begin position="1066"/>
        <end position="1107"/>
    </location>
</feature>
<evidence type="ECO:0000256" key="1">
    <source>
        <dbReference type="SAM" id="Coils"/>
    </source>
</evidence>
<feature type="region of interest" description="Disordered" evidence="2">
    <location>
        <begin position="1516"/>
        <end position="1546"/>
    </location>
</feature>
<evidence type="ECO:0000313" key="4">
    <source>
        <dbReference type="Proteomes" id="UP000594262"/>
    </source>
</evidence>
<feature type="compositionally biased region" description="Basic residues" evidence="2">
    <location>
        <begin position="91"/>
        <end position="100"/>
    </location>
</feature>
<feature type="region of interest" description="Disordered" evidence="2">
    <location>
        <begin position="1560"/>
        <end position="1804"/>
    </location>
</feature>
<feature type="compositionally biased region" description="Basic and acidic residues" evidence="2">
    <location>
        <begin position="1615"/>
        <end position="1626"/>
    </location>
</feature>
<feature type="compositionally biased region" description="Polar residues" evidence="2">
    <location>
        <begin position="1746"/>
        <end position="1755"/>
    </location>
</feature>
<feature type="compositionally biased region" description="Polar residues" evidence="2">
    <location>
        <begin position="502"/>
        <end position="521"/>
    </location>
</feature>
<feature type="region of interest" description="Disordered" evidence="2">
    <location>
        <begin position="1384"/>
        <end position="1413"/>
    </location>
</feature>
<feature type="compositionally biased region" description="Polar residues" evidence="2">
    <location>
        <begin position="340"/>
        <end position="361"/>
    </location>
</feature>
<feature type="region of interest" description="Disordered" evidence="2">
    <location>
        <begin position="1195"/>
        <end position="1270"/>
    </location>
</feature>
<protein>
    <submittedName>
        <fullName evidence="3">Uncharacterized protein</fullName>
    </submittedName>
</protein>
<dbReference type="OrthoDB" id="10678305at2759"/>
<feature type="compositionally biased region" description="Polar residues" evidence="2">
    <location>
        <begin position="1522"/>
        <end position="1546"/>
    </location>
</feature>
<feature type="region of interest" description="Disordered" evidence="2">
    <location>
        <begin position="225"/>
        <end position="247"/>
    </location>
</feature>
<reference evidence="3" key="1">
    <citation type="submission" date="2021-01" db="UniProtKB">
        <authorList>
            <consortium name="EnsemblMetazoa"/>
        </authorList>
    </citation>
    <scope>IDENTIFICATION</scope>
</reference>
<feature type="compositionally biased region" description="Polar residues" evidence="2">
    <location>
        <begin position="1680"/>
        <end position="1691"/>
    </location>
</feature>
<feature type="compositionally biased region" description="Low complexity" evidence="2">
    <location>
        <begin position="1070"/>
        <end position="1081"/>
    </location>
</feature>
<evidence type="ECO:0000256" key="2">
    <source>
        <dbReference type="SAM" id="MobiDB-lite"/>
    </source>
</evidence>
<keyword evidence="1" id="KW-0175">Coiled coil</keyword>
<name>A0A7M5WQ65_9CNID</name>
<feature type="compositionally biased region" description="Polar residues" evidence="2">
    <location>
        <begin position="1082"/>
        <end position="1099"/>
    </location>
</feature>
<feature type="compositionally biased region" description="Basic and acidic residues" evidence="2">
    <location>
        <begin position="1711"/>
        <end position="1732"/>
    </location>
</feature>
<feature type="compositionally biased region" description="Basic and acidic residues" evidence="2">
    <location>
        <begin position="1248"/>
        <end position="1265"/>
    </location>
</feature>
<feature type="region of interest" description="Disordered" evidence="2">
    <location>
        <begin position="340"/>
        <end position="362"/>
    </location>
</feature>
<feature type="region of interest" description="Disordered" evidence="2">
    <location>
        <begin position="83"/>
        <end position="111"/>
    </location>
</feature>
<organism evidence="3 4">
    <name type="scientific">Clytia hemisphaerica</name>
    <dbReference type="NCBI Taxonomy" id="252671"/>
    <lineage>
        <taxon>Eukaryota</taxon>
        <taxon>Metazoa</taxon>
        <taxon>Cnidaria</taxon>
        <taxon>Hydrozoa</taxon>
        <taxon>Hydroidolina</taxon>
        <taxon>Leptothecata</taxon>
        <taxon>Obeliida</taxon>
        <taxon>Clytiidae</taxon>
        <taxon>Clytia</taxon>
    </lineage>
</organism>
<proteinExistence type="predicted"/>
<feature type="compositionally biased region" description="Polar residues" evidence="2">
    <location>
        <begin position="1282"/>
        <end position="1302"/>
    </location>
</feature>
<feature type="compositionally biased region" description="Basic and acidic residues" evidence="2">
    <location>
        <begin position="1585"/>
        <end position="1608"/>
    </location>
</feature>
<evidence type="ECO:0000313" key="3">
    <source>
        <dbReference type="EnsemblMetazoa" id="CLYHEMP000715.2"/>
    </source>
</evidence>
<feature type="compositionally biased region" description="Polar residues" evidence="2">
    <location>
        <begin position="1399"/>
        <end position="1413"/>
    </location>
</feature>
<accession>A0A7M5WQ65</accession>
<feature type="region of interest" description="Disordered" evidence="2">
    <location>
        <begin position="502"/>
        <end position="532"/>
    </location>
</feature>
<sequence length="1843" mass="212586">MADRPDRPPYSSDATGVSDFDYALYMLRLFVRLKRYVLHDELFYSYPPYYGSFRRPRSKSEDLSVGVNGGAIIEEITTETTTSISTEPRALKRRTKKVRTDRRSKSVEYRRKRQVGLHDKIPRSKDDLDFGVFTVIGRPPNPWDAENSLRRGKSLPFIGARPKDHINGFSVSTPNLQDLEELNSQVQLTDHESSQSSTKQTIIIESSNYDVSSVNKSSQSSNVNFISSKKNKSQPSSSSAINSNTSNNMKLTSKTLTELHIGELKRYFEECLITIKKSSTTQQILEQGNGDELNRMTSSVTSSDVQYVEELRESFEQLIQFISTVTEDFRITQQTTTQNSHLMKRQINQDQQRVSTSNAEQHQLPELPEGLQSLLNAADIFHPLTETDTFQPLPSIHQFNQAQTTLHSESPNPPSSPRGQLKFTREVYSEDQDDFLDYTLDMFEDFLQQLKPVTNGNDDDDTSTGILHEGANGEMTSPEIMDSAEEDENGFKTMIEVQGNSMSINDSSEPTSPTRCLSPSYSDAALSPPYPETGLTKDSRTFNFYYTIDAELSQEEYHKLVKIISVLKQQKKEWGSSMKTAQDKLDDINRENEQLSSNNNILRDSLEAANKAIKEINGKVHELKETLVPLRNENSALHTENEELKESLETLRLEATSMNKNAEGLQKMKTVYEEKVKIKEEETESFKTEMHEKFRNLEELYRHYQQDMEERNTKLILEGEELRKVYEAMKGEIEGLRKENVKSKKDSEELRENNEHLEAELRRKRNTNIELLHNSKENEKMSENAYEMESFYKREVEESNKLLSKTRSEIEKSREETRFLEETNTKLKQEVKELESQMRVMESINKEVITGKSISAQQVDFLENEVEMLKKENKLLESIKEDKIDLEVNQKTYLSRIKELEKQSKELETLKRGHFSQQNENKRLQSDVAQLTNDLKDFEKLKRGNAAEKFENERLKTELQHLQKQVQLLEDQNKASQGPFSAELKSELERIRTQMRDIAASNQDRRLELYTTELKSELASLKDQIKELDSTRQSTSSATSIQHTSSVQSQNITNTTINQEEIHNLQQLRSPSTSSEITSISQAKDFQSQTDLFQDSTKSSGEESLKTTITSENDDVFKASVASTDVLRRSKSTGDMNRIYVSKSTEMDKQMSKEERLRLIEDRIRRKREKTSDWSIRTPSIDKLRRKSLEELTAVMDDGDQTDSTGYVYTGRRRERSPSIGRRSKSAGPRGGYQDGVVSPPRRGRSPNRRDRGRDQPIQRSEPDRSGYQYGVEIMVDSKTPTLYTGQPQSYPELQSSDQDQYPSLPPYQPGTASRHRSEERKRVKKRLSSSMMMYPPDDGSSSSEWEYQRLTKSLDHQRNHQQPRQYIEDTHSVDQMLSQAMNSRQAEAYHKNRKGQQSHHSSAPNHQRTRSTNQILEQYVAEKIQRRTMQEESPLHQPRLPQSHLIGSHLSQPNLIGAQYQEQNLIGYQQGYGTERRYTSPGKNTKGQIDSRQQYEEEMRKQNILLTRSKTLDKDFRTKGSGKSTRQTATTYQHSGTSHHNGYNHQTLSKSKEEMLRSIKANQQQGVKITLTPKEVSKGGFDQHPGRQSEKRANDDPLEHERMEKARQKMLSKMQREKGQTEKKQITRSGIPMQRRSKHHENTENSFISQEQAELYYSLKTRDSNKTQSSQQRQKTQQHYEQSITRTYSAPNRKHGDKNLLRGQNGETFKTLDGKDTKREKEKSSKSHSKDQGQLSYDQEWVLGQTDSNNNQRSTRPKSAGHSRTEKTAQHQHLGPENASSSRPKSAGHKRPENPLSERHTEQYHCDICRRLNKNRSEEEPARYCWERYYAVSSSTPRVSLT</sequence>